<evidence type="ECO:0000313" key="5">
    <source>
        <dbReference type="Proteomes" id="UP001197093"/>
    </source>
</evidence>
<dbReference type="SUPFAM" id="SSF56300">
    <property type="entry name" value="Metallo-dependent phosphatases"/>
    <property type="match status" value="1"/>
</dbReference>
<keyword evidence="2" id="KW-1133">Transmembrane helix</keyword>
<dbReference type="Gene3D" id="3.60.21.10">
    <property type="match status" value="1"/>
</dbReference>
<evidence type="ECO:0000256" key="2">
    <source>
        <dbReference type="SAM" id="Phobius"/>
    </source>
</evidence>
<dbReference type="InterPro" id="IPR029052">
    <property type="entry name" value="Metallo-depent_PP-like"/>
</dbReference>
<accession>A0AAD4F453</accession>
<dbReference type="CDD" id="cd07379">
    <property type="entry name" value="MPP_239FB"/>
    <property type="match status" value="1"/>
</dbReference>
<name>A0AAD4F453_9PEZI</name>
<sequence length="567" mass="62646">MFSQAGAWRLPDREYLDAYLARYEQEIESKNTTIFSGRSNGQDWDLNTLEDVRQVIHKHCEAVDDLEKMLGRRPARMSDKRRNDSHEKEYWKAVGQQGAELRLFDPGFPSPATQVMRTVGSLVIDPLLTSFGITTLLVPMLLILFIPNLSKGAVVGIVLGALILLSITLRYYSIMVQWSVIRHGFLCLSNMAKINTRFLILSDTHADDWQPSLHPVDVAIHCGDLTEESKLSEFQTSIQMLKSINAPLKLAIAGNHDFTLDAPFFKRKIAEAKPPLDPDLVKQEFGDHGEVQRLLAESDILLLSEGQHHFTLHNGALLTVYASPYTPSPNSEMGFQYSPATESHSFSIPQGTDIAITHGPPRGVLDMTDSKQRGGCEQLFASVARTRPRLHCFGHIHEGWGAKLVTWRGASASDAPSHFTDIDNGRTTVLETLASLRAGKWDSAEVAEEKEEKLASYTARGYCAARCGSGEGVSSQQTLFVNAAIQGLEEGKSQLPWIVEMELPKSVQGLGKEAEENEGVGTESKKQEDTAASGSKTPCAKRVHPEDQDAVERSAKRRRGVEDEGLV</sequence>
<dbReference type="Proteomes" id="UP001197093">
    <property type="component" value="Unassembled WGS sequence"/>
</dbReference>
<keyword evidence="5" id="KW-1185">Reference proteome</keyword>
<feature type="compositionally biased region" description="Basic and acidic residues" evidence="1">
    <location>
        <begin position="543"/>
        <end position="554"/>
    </location>
</feature>
<dbReference type="GO" id="GO:0016787">
    <property type="term" value="F:hydrolase activity"/>
    <property type="evidence" value="ECO:0007669"/>
    <property type="project" value="InterPro"/>
</dbReference>
<reference evidence="4" key="1">
    <citation type="submission" date="2023-02" db="EMBL/GenBank/DDBJ databases">
        <authorList>
            <person name="Palmer J.M."/>
        </authorList>
    </citation>
    <scope>NUCLEOTIDE SEQUENCE</scope>
    <source>
        <strain evidence="4">FW57</strain>
    </source>
</reference>
<proteinExistence type="predicted"/>
<dbReference type="InterPro" id="IPR004843">
    <property type="entry name" value="Calcineurin-like_PHP"/>
</dbReference>
<feature type="region of interest" description="Disordered" evidence="1">
    <location>
        <begin position="508"/>
        <end position="567"/>
    </location>
</feature>
<feature type="domain" description="Calcineurin-like phosphoesterase" evidence="3">
    <location>
        <begin position="197"/>
        <end position="398"/>
    </location>
</feature>
<evidence type="ECO:0000313" key="4">
    <source>
        <dbReference type="EMBL" id="KAG7290453.1"/>
    </source>
</evidence>
<evidence type="ECO:0000256" key="1">
    <source>
        <dbReference type="SAM" id="MobiDB-lite"/>
    </source>
</evidence>
<feature type="transmembrane region" description="Helical" evidence="2">
    <location>
        <begin position="126"/>
        <end position="146"/>
    </location>
</feature>
<gene>
    <name evidence="4" type="ORF">NEMBOFW57_000455</name>
</gene>
<dbReference type="InterPro" id="IPR051693">
    <property type="entry name" value="UPF0046_metallophosphoest"/>
</dbReference>
<dbReference type="EMBL" id="JAHCVI010000001">
    <property type="protein sequence ID" value="KAG7290453.1"/>
    <property type="molecule type" value="Genomic_DNA"/>
</dbReference>
<dbReference type="PANTHER" id="PTHR12905">
    <property type="entry name" value="METALLOPHOSPHOESTERASE"/>
    <property type="match status" value="1"/>
</dbReference>
<feature type="transmembrane region" description="Helical" evidence="2">
    <location>
        <begin position="152"/>
        <end position="172"/>
    </location>
</feature>
<evidence type="ECO:0000259" key="3">
    <source>
        <dbReference type="Pfam" id="PF00149"/>
    </source>
</evidence>
<keyword evidence="2" id="KW-0812">Transmembrane</keyword>
<dbReference type="Pfam" id="PF00149">
    <property type="entry name" value="Metallophos"/>
    <property type="match status" value="1"/>
</dbReference>
<dbReference type="AlphaFoldDB" id="A0AAD4F453"/>
<dbReference type="PANTHER" id="PTHR12905:SF0">
    <property type="entry name" value="CALCINEURIN-LIKE PHOSPHOESTERASE DOMAIN-CONTAINING PROTEIN"/>
    <property type="match status" value="1"/>
</dbReference>
<organism evidence="4 5">
    <name type="scientific">Staphylotrichum longicolle</name>
    <dbReference type="NCBI Taxonomy" id="669026"/>
    <lineage>
        <taxon>Eukaryota</taxon>
        <taxon>Fungi</taxon>
        <taxon>Dikarya</taxon>
        <taxon>Ascomycota</taxon>
        <taxon>Pezizomycotina</taxon>
        <taxon>Sordariomycetes</taxon>
        <taxon>Sordariomycetidae</taxon>
        <taxon>Sordariales</taxon>
        <taxon>Chaetomiaceae</taxon>
        <taxon>Staphylotrichum</taxon>
    </lineage>
</organism>
<protein>
    <recommendedName>
        <fullName evidence="3">Calcineurin-like phosphoesterase domain-containing protein</fullName>
    </recommendedName>
</protein>
<keyword evidence="2" id="KW-0472">Membrane</keyword>
<comment type="caution">
    <text evidence="4">The sequence shown here is derived from an EMBL/GenBank/DDBJ whole genome shotgun (WGS) entry which is preliminary data.</text>
</comment>